<dbReference type="GO" id="GO:0008776">
    <property type="term" value="F:acetate kinase activity"/>
    <property type="evidence" value="ECO:0007669"/>
    <property type="project" value="UniProtKB-UniRule"/>
</dbReference>
<keyword evidence="6 7" id="KW-0067">ATP-binding</keyword>
<feature type="binding site" evidence="7">
    <location>
        <begin position="278"/>
        <end position="280"/>
    </location>
    <ligand>
        <name>ATP</name>
        <dbReference type="ChEBI" id="CHEBI:30616"/>
    </ligand>
</feature>
<comment type="catalytic activity">
    <reaction evidence="7">
        <text>acetate + ATP = acetyl phosphate + ADP</text>
        <dbReference type="Rhea" id="RHEA:11352"/>
        <dbReference type="ChEBI" id="CHEBI:22191"/>
        <dbReference type="ChEBI" id="CHEBI:30089"/>
        <dbReference type="ChEBI" id="CHEBI:30616"/>
        <dbReference type="ChEBI" id="CHEBI:456216"/>
        <dbReference type="EC" id="2.7.2.1"/>
    </reaction>
</comment>
<dbReference type="PIRSF" id="PIRSF000722">
    <property type="entry name" value="Acetate_prop_kin"/>
    <property type="match status" value="1"/>
</dbReference>
<organism evidence="9 10">
    <name type="scientific">Mycoplasma phocoenae</name>
    <dbReference type="NCBI Taxonomy" id="754517"/>
    <lineage>
        <taxon>Bacteria</taxon>
        <taxon>Bacillati</taxon>
        <taxon>Mycoplasmatota</taxon>
        <taxon>Mollicutes</taxon>
        <taxon>Mycoplasmataceae</taxon>
        <taxon>Mycoplasma</taxon>
    </lineage>
</organism>
<dbReference type="InterPro" id="IPR043129">
    <property type="entry name" value="ATPase_NBD"/>
</dbReference>
<dbReference type="AlphaFoldDB" id="A0A858U364"/>
<feature type="binding site" evidence="7">
    <location>
        <position position="381"/>
    </location>
    <ligand>
        <name>Mg(2+)</name>
        <dbReference type="ChEBI" id="CHEBI:18420"/>
    </ligand>
</feature>
<comment type="subcellular location">
    <subcellularLocation>
        <location evidence="7">Cytoplasm</location>
    </subcellularLocation>
</comment>
<evidence type="ECO:0000313" key="9">
    <source>
        <dbReference type="EMBL" id="QJG66862.1"/>
    </source>
</evidence>
<dbReference type="PRINTS" id="PR00471">
    <property type="entry name" value="ACETATEKNASE"/>
</dbReference>
<dbReference type="GO" id="GO:0005737">
    <property type="term" value="C:cytoplasm"/>
    <property type="evidence" value="ECO:0007669"/>
    <property type="project" value="UniProtKB-SubCell"/>
</dbReference>
<dbReference type="EMBL" id="CP051481">
    <property type="protein sequence ID" value="QJG66862.1"/>
    <property type="molecule type" value="Genomic_DNA"/>
</dbReference>
<feature type="site" description="Transition state stabilizer" evidence="7">
    <location>
        <position position="177"/>
    </location>
</feature>
<dbReference type="Proteomes" id="UP000501060">
    <property type="component" value="Chromosome"/>
</dbReference>
<evidence type="ECO:0000256" key="3">
    <source>
        <dbReference type="ARBA" id="ARBA00022723"/>
    </source>
</evidence>
<dbReference type="InterPro" id="IPR004372">
    <property type="entry name" value="Ac/propionate_kinase"/>
</dbReference>
<evidence type="ECO:0000256" key="6">
    <source>
        <dbReference type="ARBA" id="ARBA00022840"/>
    </source>
</evidence>
<evidence type="ECO:0000256" key="2">
    <source>
        <dbReference type="ARBA" id="ARBA00022679"/>
    </source>
</evidence>
<evidence type="ECO:0000256" key="1">
    <source>
        <dbReference type="ARBA" id="ARBA00008748"/>
    </source>
</evidence>
<protein>
    <recommendedName>
        <fullName evidence="7">Acetate kinase</fullName>
        <ecNumber evidence="7">2.7.2.1</ecNumber>
    </recommendedName>
    <alternativeName>
        <fullName evidence="7">Acetokinase</fullName>
    </alternativeName>
</protein>
<comment type="function">
    <text evidence="7">Catalyzes the formation of acetyl phosphate from acetate and ATP. Can also catalyze the reverse reaction.</text>
</comment>
<keyword evidence="7" id="KW-0963">Cytoplasm</keyword>
<feature type="binding site" evidence="7">
    <location>
        <position position="8"/>
    </location>
    <ligand>
        <name>Mg(2+)</name>
        <dbReference type="ChEBI" id="CHEBI:18420"/>
    </ligand>
</feature>
<reference evidence="9 10" key="1">
    <citation type="submission" date="2020-04" db="EMBL/GenBank/DDBJ databases">
        <title>Novel Mycoplasma species detected in Phocoena phocoena (harbor porpoise) from the USA.</title>
        <authorList>
            <person name="Volokhov D.V."/>
        </authorList>
    </citation>
    <scope>NUCLEOTIDE SEQUENCE [LARGE SCALE GENOMIC DNA]</scope>
    <source>
        <strain evidence="9 10">Phocoena C-264-GEN</strain>
    </source>
</reference>
<dbReference type="Pfam" id="PF00871">
    <property type="entry name" value="Acetate_kinase"/>
    <property type="match status" value="1"/>
</dbReference>
<dbReference type="EC" id="2.7.2.1" evidence="7"/>
<dbReference type="GO" id="GO:0006085">
    <property type="term" value="P:acetyl-CoA biosynthetic process"/>
    <property type="evidence" value="ECO:0007669"/>
    <property type="project" value="UniProtKB-UniRule"/>
</dbReference>
<feature type="binding site" evidence="7">
    <location>
        <begin position="203"/>
        <end position="207"/>
    </location>
    <ligand>
        <name>ATP</name>
        <dbReference type="ChEBI" id="CHEBI:30616"/>
    </ligand>
</feature>
<feature type="binding site" evidence="7">
    <location>
        <begin position="327"/>
        <end position="331"/>
    </location>
    <ligand>
        <name>ATP</name>
        <dbReference type="ChEBI" id="CHEBI:30616"/>
    </ligand>
</feature>
<comment type="cofactor">
    <cofactor evidence="7">
        <name>Mg(2+)</name>
        <dbReference type="ChEBI" id="CHEBI:18420"/>
    </cofactor>
    <cofactor evidence="7">
        <name>Mn(2+)</name>
        <dbReference type="ChEBI" id="CHEBI:29035"/>
    </cofactor>
    <text evidence="7">Mg(2+). Can also accept Mn(2+).</text>
</comment>
<dbReference type="InterPro" id="IPR000890">
    <property type="entry name" value="Aliphatic_acid_kin_short-chain"/>
</dbReference>
<keyword evidence="7" id="KW-0460">Magnesium</keyword>
<evidence type="ECO:0000313" key="10">
    <source>
        <dbReference type="Proteomes" id="UP000501060"/>
    </source>
</evidence>
<dbReference type="KEGG" id="mphe:HGG69_00780"/>
<keyword evidence="2 7" id="KW-0808">Transferase</keyword>
<comment type="pathway">
    <text evidence="7">Metabolic intermediate biosynthesis; acetyl-CoA biosynthesis; acetyl-CoA from acetate: step 1/2.</text>
</comment>
<dbReference type="InterPro" id="IPR023865">
    <property type="entry name" value="Aliphatic_acid_kinase_CS"/>
</dbReference>
<evidence type="ECO:0000256" key="8">
    <source>
        <dbReference type="RuleBase" id="RU003835"/>
    </source>
</evidence>
<proteinExistence type="inferred from homology"/>
<evidence type="ECO:0000256" key="7">
    <source>
        <dbReference type="HAMAP-Rule" id="MF_00020"/>
    </source>
</evidence>
<dbReference type="NCBIfam" id="TIGR00016">
    <property type="entry name" value="ackA"/>
    <property type="match status" value="1"/>
</dbReference>
<keyword evidence="3 7" id="KW-0479">Metal-binding</keyword>
<dbReference type="PROSITE" id="PS01075">
    <property type="entry name" value="ACETATE_KINASE_1"/>
    <property type="match status" value="1"/>
</dbReference>
<dbReference type="Gene3D" id="3.30.420.40">
    <property type="match status" value="2"/>
</dbReference>
<dbReference type="GO" id="GO:0000287">
    <property type="term" value="F:magnesium ion binding"/>
    <property type="evidence" value="ECO:0007669"/>
    <property type="project" value="UniProtKB-UniRule"/>
</dbReference>
<dbReference type="RefSeq" id="WP_169604913.1">
    <property type="nucleotide sequence ID" value="NZ_CP051481.1"/>
</dbReference>
<feature type="site" description="Transition state stabilizer" evidence="7">
    <location>
        <position position="236"/>
    </location>
</feature>
<dbReference type="GO" id="GO:0005524">
    <property type="term" value="F:ATP binding"/>
    <property type="evidence" value="ECO:0007669"/>
    <property type="project" value="UniProtKB-KW"/>
</dbReference>
<feature type="binding site" evidence="7">
    <location>
        <position position="15"/>
    </location>
    <ligand>
        <name>ATP</name>
        <dbReference type="ChEBI" id="CHEBI:30616"/>
    </ligand>
</feature>
<keyword evidence="5 7" id="KW-0418">Kinase</keyword>
<gene>
    <name evidence="7" type="primary">ackA</name>
    <name evidence="9" type="ORF">HGG69_00780</name>
</gene>
<keyword evidence="4 7" id="KW-0547">Nucleotide-binding</keyword>
<dbReference type="GO" id="GO:0006083">
    <property type="term" value="P:acetate metabolic process"/>
    <property type="evidence" value="ECO:0007669"/>
    <property type="project" value="TreeGrafter"/>
</dbReference>
<name>A0A858U364_9MOLU</name>
<comment type="similarity">
    <text evidence="1 7 8">Belongs to the acetokinase family.</text>
</comment>
<dbReference type="HAMAP" id="MF_00020">
    <property type="entry name" value="Acetate_kinase"/>
    <property type="match status" value="1"/>
</dbReference>
<keyword evidence="10" id="KW-1185">Reference proteome</keyword>
<dbReference type="UniPathway" id="UPA00340">
    <property type="reaction ID" value="UER00458"/>
</dbReference>
<dbReference type="PANTHER" id="PTHR21060:SF15">
    <property type="entry name" value="ACETATE KINASE-RELATED"/>
    <property type="match status" value="1"/>
</dbReference>
<comment type="subunit">
    <text evidence="7">Homodimer.</text>
</comment>
<evidence type="ECO:0000256" key="5">
    <source>
        <dbReference type="ARBA" id="ARBA00022777"/>
    </source>
</evidence>
<accession>A0A858U364</accession>
<dbReference type="PANTHER" id="PTHR21060">
    <property type="entry name" value="ACETATE KINASE"/>
    <property type="match status" value="1"/>
</dbReference>
<dbReference type="SUPFAM" id="SSF53067">
    <property type="entry name" value="Actin-like ATPase domain"/>
    <property type="match status" value="2"/>
</dbReference>
<evidence type="ECO:0000256" key="4">
    <source>
        <dbReference type="ARBA" id="ARBA00022741"/>
    </source>
</evidence>
<feature type="binding site" evidence="7">
    <location>
        <position position="88"/>
    </location>
    <ligand>
        <name>substrate</name>
    </ligand>
</feature>
<feature type="active site" description="Proton donor/acceptor" evidence="7">
    <location>
        <position position="145"/>
    </location>
</feature>
<sequence length="393" mass="43653">MSKILVVNAGSSSLKWSLHDKEDLHLIASGLCERINLDGRIITKYQGEKFIDEVTLPNHTTAVKELIKLWAKYDVITDLNTIAAIGFRTPFSGHKYLTPAFFTDEVREGIEEAKKFIPLHAPATLAAVEAFNENIPSVKKIIAQDTAFHVTVPKINATFSINQEWAEKYHVYKYGYHGLSHDFINNKMKSILGKDKNNLIIAHLGSGSSVCAVKDSKSFDISVGFSSSDGLIMGTRAGTVDPLIYDFLVRVENNSAQEVFDMFVKQSGLLGISGISNDIRDLHAACAEGNEKAQFAVDMFVWRVVDTIAAYINKIGEPIDAIVFTAGIGENDEIVRKSVIEKLPSFGVKLDEEKNLEKYGSELLISTKDSKIPVYKVRTDEEIVIARYVKEMI</sequence>